<evidence type="ECO:0000313" key="2">
    <source>
        <dbReference type="Proteomes" id="UP001281147"/>
    </source>
</evidence>
<dbReference type="Proteomes" id="UP001281147">
    <property type="component" value="Unassembled WGS sequence"/>
</dbReference>
<comment type="caution">
    <text evidence="1">The sequence shown here is derived from an EMBL/GenBank/DDBJ whole genome shotgun (WGS) entry which is preliminary data.</text>
</comment>
<sequence length="535" mass="57733">MATLTNRCDENADMAPIEPVQTNNVRPACFRSTVQEVLFVLTATMAIAMGAFLTGSITVISSFVGRDLDMTTAQITWISSSSTLTGGAFLLFFGRIADLFGRKILFVGSLFFFAIFALAAGFAETPIGLDVLTGVMGLFSASAVPPASGILGNAYEKPSPRKNAAFACFSAGNPLGFVFGTVFGGIAANLFGWRAAFWLIALIFLAFTVIGIFTVPKDWTPKEPLNWQTVKRFDVVGTLLTVSGIGMFSAAISLGDTAPEGWTTGYVLALLLVGIALMVAFVFWELWFDHPLVPMSIWKDRNFSLNLAILMLGFMSFTPASFFIALYFQDVWNMSALGVGVHLLPMAIAGILANIVAALVLHRVSNKLLMYIANLSYLIAFLLLAVNRASYSYWQLCFPSFVLIVIGADFEFNVANMYVMSSMPLSQQSVASGIFQTVAKLCMTLGLGIATAIFNSVGRNPTLSSYWDIRTQPYTSTFWFATACGILSLCLVPFMTIGTQGGKTKSMSVVSKQSDVAESKSEDGSRRSDMAAGDV</sequence>
<gene>
    <name evidence="1" type="ORF">LTR37_004157</name>
</gene>
<keyword evidence="2" id="KW-1185">Reference proteome</keyword>
<accession>A0ACC3NMW1</accession>
<name>A0ACC3NMW1_9PEZI</name>
<protein>
    <submittedName>
        <fullName evidence="1">Uncharacterized protein</fullName>
    </submittedName>
</protein>
<organism evidence="1 2">
    <name type="scientific">Vermiconidia calcicola</name>
    <dbReference type="NCBI Taxonomy" id="1690605"/>
    <lineage>
        <taxon>Eukaryota</taxon>
        <taxon>Fungi</taxon>
        <taxon>Dikarya</taxon>
        <taxon>Ascomycota</taxon>
        <taxon>Pezizomycotina</taxon>
        <taxon>Dothideomycetes</taxon>
        <taxon>Dothideomycetidae</taxon>
        <taxon>Mycosphaerellales</taxon>
        <taxon>Extremaceae</taxon>
        <taxon>Vermiconidia</taxon>
    </lineage>
</organism>
<proteinExistence type="predicted"/>
<dbReference type="EMBL" id="JAUTXU010000025">
    <property type="protein sequence ID" value="KAK3719620.1"/>
    <property type="molecule type" value="Genomic_DNA"/>
</dbReference>
<evidence type="ECO:0000313" key="1">
    <source>
        <dbReference type="EMBL" id="KAK3719620.1"/>
    </source>
</evidence>
<reference evidence="1" key="1">
    <citation type="submission" date="2023-07" db="EMBL/GenBank/DDBJ databases">
        <title>Black Yeasts Isolated from many extreme environments.</title>
        <authorList>
            <person name="Coleine C."/>
            <person name="Stajich J.E."/>
            <person name="Selbmann L."/>
        </authorList>
    </citation>
    <scope>NUCLEOTIDE SEQUENCE</scope>
    <source>
        <strain evidence="1">CCFEE 5714</strain>
    </source>
</reference>